<dbReference type="Proteomes" id="UP001379533">
    <property type="component" value="Chromosome"/>
</dbReference>
<protein>
    <recommendedName>
        <fullName evidence="3">SH3 domain-containing protein</fullName>
    </recommendedName>
</protein>
<sequence length="483" mass="52020">MLLPALALTVALVVQNQVPLRAASHGTAPRQTTLASGDWLEVRGERQGYLQVYDHRRERAGYVHPSMVRSYAVDESSAPKLATLVDFFRDAPGQESLGIGYVALYLRAAPAAQVGADTFDALGTMAERLGVRASARVVKTGDAVLAAQLEAAESYGVHFVRFEREGQTRVCYDGEAYRRVLALGGSGRARVRAALGLTDPECVDPSLGASAALTLAKWRSGVLDTVDPTKLDAGVPAHERTRLRLRRAAVQAELAYSAARTGDRALAKQASDAAKREFLTADRAALADEDLLAYDEAALRVATVRWAEESTPAVKGVSVELAEGEPGQTCVRVKKPPQKEAFQHCTYGVVWPSSIRVSPHETAVALTVQPLPGWSELLVIHSSPGSQAWIADTVTPATVDPELGYVELAGFSADGSRLLLVRESRVSGPVGSPRTTPPRIQKTFQVVATDSLRIEKQASSLTNFSTFQKWKTADWQQGTLALR</sequence>
<evidence type="ECO:0000313" key="2">
    <source>
        <dbReference type="Proteomes" id="UP001379533"/>
    </source>
</evidence>
<evidence type="ECO:0000313" key="1">
    <source>
        <dbReference type="EMBL" id="WXA93282.1"/>
    </source>
</evidence>
<dbReference type="EMBL" id="CP089982">
    <property type="protein sequence ID" value="WXA93282.1"/>
    <property type="molecule type" value="Genomic_DNA"/>
</dbReference>
<proteinExistence type="predicted"/>
<dbReference type="RefSeq" id="WP_394843882.1">
    <property type="nucleotide sequence ID" value="NZ_CP089982.1"/>
</dbReference>
<keyword evidence="2" id="KW-1185">Reference proteome</keyword>
<gene>
    <name evidence="1" type="ORF">LZC95_43375</name>
</gene>
<evidence type="ECO:0008006" key="3">
    <source>
        <dbReference type="Google" id="ProtNLM"/>
    </source>
</evidence>
<name>A0ABZ2K3S0_9BACT</name>
<reference evidence="1 2" key="1">
    <citation type="submission" date="2021-12" db="EMBL/GenBank/DDBJ databases">
        <title>Discovery of the Pendulisporaceae a myxobacterial family with distinct sporulation behavior and unique specialized metabolism.</title>
        <authorList>
            <person name="Garcia R."/>
            <person name="Popoff A."/>
            <person name="Bader C.D."/>
            <person name="Loehr J."/>
            <person name="Walesch S."/>
            <person name="Walt C."/>
            <person name="Boldt J."/>
            <person name="Bunk B."/>
            <person name="Haeckl F.J.F.P.J."/>
            <person name="Gunesch A.P."/>
            <person name="Birkelbach J."/>
            <person name="Nuebel U."/>
            <person name="Pietschmann T."/>
            <person name="Bach T."/>
            <person name="Mueller R."/>
        </authorList>
    </citation>
    <scope>NUCLEOTIDE SEQUENCE [LARGE SCALE GENOMIC DNA]</scope>
    <source>
        <strain evidence="1 2">MSr12523</strain>
    </source>
</reference>
<accession>A0ABZ2K3S0</accession>
<organism evidence="1 2">
    <name type="scientific">Pendulispora brunnea</name>
    <dbReference type="NCBI Taxonomy" id="2905690"/>
    <lineage>
        <taxon>Bacteria</taxon>
        <taxon>Pseudomonadati</taxon>
        <taxon>Myxococcota</taxon>
        <taxon>Myxococcia</taxon>
        <taxon>Myxococcales</taxon>
        <taxon>Sorangiineae</taxon>
        <taxon>Pendulisporaceae</taxon>
        <taxon>Pendulispora</taxon>
    </lineage>
</organism>